<dbReference type="Proteomes" id="UP000193862">
    <property type="component" value="Unassembled WGS sequence"/>
</dbReference>
<dbReference type="GO" id="GO:0006508">
    <property type="term" value="P:proteolysis"/>
    <property type="evidence" value="ECO:0007669"/>
    <property type="project" value="UniProtKB-KW"/>
</dbReference>
<evidence type="ECO:0000256" key="7">
    <source>
        <dbReference type="ARBA" id="ARBA00023049"/>
    </source>
</evidence>
<dbReference type="PANTHER" id="PTHR43690">
    <property type="entry name" value="NARDILYSIN"/>
    <property type="match status" value="1"/>
</dbReference>
<feature type="domain" description="Peptidase M16 C-terminal" evidence="11">
    <location>
        <begin position="191"/>
        <end position="375"/>
    </location>
</feature>
<dbReference type="InterPro" id="IPR050626">
    <property type="entry name" value="Peptidase_M16"/>
</dbReference>
<protein>
    <submittedName>
        <fullName evidence="12">Protease 3</fullName>
        <ecNumber evidence="12">3.4.24.55</ecNumber>
    </submittedName>
</protein>
<dbReference type="Gene3D" id="3.30.830.10">
    <property type="entry name" value="Metalloenzyme, LuxS/M16 peptidase-like"/>
    <property type="match status" value="2"/>
</dbReference>
<keyword evidence="4" id="KW-0479">Metal-binding</keyword>
<evidence type="ECO:0000259" key="11">
    <source>
        <dbReference type="Pfam" id="PF05193"/>
    </source>
</evidence>
<dbReference type="SUPFAM" id="SSF63411">
    <property type="entry name" value="LuxS/MPP-like metallohydrolase"/>
    <property type="match status" value="2"/>
</dbReference>
<keyword evidence="3 12" id="KW-0645">Protease</keyword>
<dbReference type="InterPro" id="IPR001431">
    <property type="entry name" value="Pept_M16_Zn_BS"/>
</dbReference>
<keyword evidence="5 12" id="KW-0378">Hydrolase</keyword>
<dbReference type="PROSITE" id="PS00143">
    <property type="entry name" value="INSULINASE"/>
    <property type="match status" value="1"/>
</dbReference>
<organism evidence="12 13">
    <name type="scientific">Aquimixticola soesokkakensis</name>
    <dbReference type="NCBI Taxonomy" id="1519096"/>
    <lineage>
        <taxon>Bacteria</taxon>
        <taxon>Pseudomonadati</taxon>
        <taxon>Pseudomonadota</taxon>
        <taxon>Alphaproteobacteria</taxon>
        <taxon>Rhodobacterales</taxon>
        <taxon>Paracoccaceae</taxon>
        <taxon>Aquimixticola</taxon>
    </lineage>
</organism>
<gene>
    <name evidence="12" type="primary">ptrA_2</name>
    <name evidence="12" type="ORF">AQS8620_03207</name>
</gene>
<evidence type="ECO:0000256" key="3">
    <source>
        <dbReference type="ARBA" id="ARBA00022670"/>
    </source>
</evidence>
<evidence type="ECO:0000256" key="1">
    <source>
        <dbReference type="ARBA" id="ARBA00001947"/>
    </source>
</evidence>
<accession>A0A1Y5TNE4</accession>
<dbReference type="GO" id="GO:0046872">
    <property type="term" value="F:metal ion binding"/>
    <property type="evidence" value="ECO:0007669"/>
    <property type="project" value="UniProtKB-KW"/>
</dbReference>
<dbReference type="PANTHER" id="PTHR43690:SF17">
    <property type="entry name" value="PROTEIN YHJJ"/>
    <property type="match status" value="1"/>
</dbReference>
<dbReference type="InterPro" id="IPR011249">
    <property type="entry name" value="Metalloenz_LuxS/M16"/>
</dbReference>
<dbReference type="Pfam" id="PF00675">
    <property type="entry name" value="Peptidase_M16"/>
    <property type="match status" value="1"/>
</dbReference>
<feature type="chain" id="PRO_5012350898" evidence="9">
    <location>
        <begin position="24"/>
        <end position="464"/>
    </location>
</feature>
<evidence type="ECO:0000256" key="8">
    <source>
        <dbReference type="RuleBase" id="RU004447"/>
    </source>
</evidence>
<dbReference type="InterPro" id="IPR007863">
    <property type="entry name" value="Peptidase_M16_C"/>
</dbReference>
<dbReference type="RefSeq" id="WP_085838006.1">
    <property type="nucleotide sequence ID" value="NZ_FWFS01000014.1"/>
</dbReference>
<keyword evidence="9" id="KW-0732">Signal</keyword>
<keyword evidence="7" id="KW-0482">Metalloprotease</keyword>
<feature type="domain" description="Peptidase M16 N-terminal" evidence="10">
    <location>
        <begin position="37"/>
        <end position="182"/>
    </location>
</feature>
<proteinExistence type="inferred from homology"/>
<dbReference type="OrthoDB" id="9811314at2"/>
<evidence type="ECO:0000259" key="10">
    <source>
        <dbReference type="Pfam" id="PF00675"/>
    </source>
</evidence>
<comment type="cofactor">
    <cofactor evidence="1">
        <name>Zn(2+)</name>
        <dbReference type="ChEBI" id="CHEBI:29105"/>
    </cofactor>
</comment>
<evidence type="ECO:0000256" key="4">
    <source>
        <dbReference type="ARBA" id="ARBA00022723"/>
    </source>
</evidence>
<dbReference type="EMBL" id="FWFS01000014">
    <property type="protein sequence ID" value="SLN68229.1"/>
    <property type="molecule type" value="Genomic_DNA"/>
</dbReference>
<evidence type="ECO:0000256" key="9">
    <source>
        <dbReference type="SAM" id="SignalP"/>
    </source>
</evidence>
<comment type="similarity">
    <text evidence="2 8">Belongs to the peptidase M16 family.</text>
</comment>
<feature type="signal peptide" evidence="9">
    <location>
        <begin position="1"/>
        <end position="23"/>
    </location>
</feature>
<dbReference type="EC" id="3.4.24.55" evidence="12"/>
<evidence type="ECO:0000256" key="2">
    <source>
        <dbReference type="ARBA" id="ARBA00007261"/>
    </source>
</evidence>
<keyword evidence="6" id="KW-0862">Zinc</keyword>
<sequence>MRTLTRLASLVLSAGLSLSAAQAATPTTFTLENGMEVVVLEDHRAPVVVNMVWYKVGAADEPWGKSGIAHFLEHLMFKGTDDLAAGELSATVTQNGGSDNAFTSWDYTAYFQRVAADRLPIMIEMEADRMRDLQMSQEDVATEREVVLEERNQRTDSDPGALFSEQRSAAQYLNHPYGIPIIGWRHEVEALSRDDAFDFYAKYYAPNNAILIVAGDVRPEDVKALAEEHFGPLAPTEGLAERVRPSEPPQLSERRLEFSDPRVSQPYLIRTYLAPERNPGAQETPAALALLASLLGGEGATSVLGSKLQFRDRVAIYASAFYDDVALDPSTFGLVMMPTPGTSQAEAEAALDAAIAEFLAEGINDEDFARLKMQMRAARIYEEDDIQSVARRYGAELTSGLTLADVAAWPDILDATTADQVMEAARLIFDERKAVNGWLLPDPETGAARGPITLPSEVTGEAMQ</sequence>
<evidence type="ECO:0000256" key="5">
    <source>
        <dbReference type="ARBA" id="ARBA00022801"/>
    </source>
</evidence>
<evidence type="ECO:0000313" key="12">
    <source>
        <dbReference type="EMBL" id="SLN68229.1"/>
    </source>
</evidence>
<keyword evidence="13" id="KW-1185">Reference proteome</keyword>
<name>A0A1Y5TNE4_9RHOB</name>
<dbReference type="GO" id="GO:0004222">
    <property type="term" value="F:metalloendopeptidase activity"/>
    <property type="evidence" value="ECO:0007669"/>
    <property type="project" value="UniProtKB-EC"/>
</dbReference>
<dbReference type="InterPro" id="IPR011765">
    <property type="entry name" value="Pept_M16_N"/>
</dbReference>
<evidence type="ECO:0000256" key="6">
    <source>
        <dbReference type="ARBA" id="ARBA00022833"/>
    </source>
</evidence>
<evidence type="ECO:0000313" key="13">
    <source>
        <dbReference type="Proteomes" id="UP000193862"/>
    </source>
</evidence>
<reference evidence="12 13" key="1">
    <citation type="submission" date="2017-03" db="EMBL/GenBank/DDBJ databases">
        <authorList>
            <person name="Afonso C.L."/>
            <person name="Miller P.J."/>
            <person name="Scott M.A."/>
            <person name="Spackman E."/>
            <person name="Goraichik I."/>
            <person name="Dimitrov K.M."/>
            <person name="Suarez D.L."/>
            <person name="Swayne D.E."/>
        </authorList>
    </citation>
    <scope>NUCLEOTIDE SEQUENCE [LARGE SCALE GENOMIC DNA]</scope>
    <source>
        <strain evidence="12 13">CECT 8620</strain>
    </source>
</reference>
<dbReference type="Pfam" id="PF05193">
    <property type="entry name" value="Peptidase_M16_C"/>
    <property type="match status" value="1"/>
</dbReference>
<dbReference type="AlphaFoldDB" id="A0A1Y5TNE4"/>